<reference evidence="3 4" key="1">
    <citation type="submission" date="2017-08" db="EMBL/GenBank/DDBJ databases">
        <title>Halovibrio sewagensis sp. nov., isolated from wastewater of high salinity.</title>
        <authorList>
            <person name="Dong X."/>
            <person name="Zhang G."/>
        </authorList>
    </citation>
    <scope>NUCLEOTIDE SEQUENCE [LARGE SCALE GENOMIC DNA]</scope>
    <source>
        <strain evidence="3 4">YL5-2</strain>
    </source>
</reference>
<keyword evidence="1" id="KW-0732">Signal</keyword>
<dbReference type="PROSITE" id="PS51677">
    <property type="entry name" value="NODB"/>
    <property type="match status" value="1"/>
</dbReference>
<dbReference type="InterPro" id="IPR002509">
    <property type="entry name" value="NODB_dom"/>
</dbReference>
<dbReference type="GO" id="GO:0016810">
    <property type="term" value="F:hydrolase activity, acting on carbon-nitrogen (but not peptide) bonds"/>
    <property type="evidence" value="ECO:0007669"/>
    <property type="project" value="InterPro"/>
</dbReference>
<organism evidence="3 4">
    <name type="scientific">Halovibrio salipaludis</name>
    <dbReference type="NCBI Taxonomy" id="2032626"/>
    <lineage>
        <taxon>Bacteria</taxon>
        <taxon>Pseudomonadati</taxon>
        <taxon>Pseudomonadota</taxon>
        <taxon>Gammaproteobacteria</taxon>
        <taxon>Oceanospirillales</taxon>
        <taxon>Halomonadaceae</taxon>
        <taxon>Halovibrio</taxon>
    </lineage>
</organism>
<dbReference type="SUPFAM" id="SSF88713">
    <property type="entry name" value="Glycoside hydrolase/deacetylase"/>
    <property type="match status" value="1"/>
</dbReference>
<feature type="domain" description="NodB homology" evidence="2">
    <location>
        <begin position="59"/>
        <end position="299"/>
    </location>
</feature>
<evidence type="ECO:0000256" key="1">
    <source>
        <dbReference type="ARBA" id="ARBA00022729"/>
    </source>
</evidence>
<dbReference type="PANTHER" id="PTHR34216:SF13">
    <property type="entry name" value="XYLANASE_CHITIN DEACETYLASE"/>
    <property type="match status" value="1"/>
</dbReference>
<proteinExistence type="predicted"/>
<dbReference type="GO" id="GO:0005975">
    <property type="term" value="P:carbohydrate metabolic process"/>
    <property type="evidence" value="ECO:0007669"/>
    <property type="project" value="InterPro"/>
</dbReference>
<dbReference type="PANTHER" id="PTHR34216">
    <property type="match status" value="1"/>
</dbReference>
<dbReference type="RefSeq" id="WP_095616936.1">
    <property type="nucleotide sequence ID" value="NZ_NSKD01000002.1"/>
</dbReference>
<evidence type="ECO:0000313" key="3">
    <source>
        <dbReference type="EMBL" id="PAU81209.1"/>
    </source>
</evidence>
<keyword evidence="4" id="KW-1185">Reference proteome</keyword>
<dbReference type="AlphaFoldDB" id="A0A2A2F9A6"/>
<evidence type="ECO:0000313" key="4">
    <source>
        <dbReference type="Proteomes" id="UP000218896"/>
    </source>
</evidence>
<dbReference type="OrthoDB" id="9814639at2"/>
<dbReference type="Proteomes" id="UP000218896">
    <property type="component" value="Unassembled WGS sequence"/>
</dbReference>
<dbReference type="InterPro" id="IPR051398">
    <property type="entry name" value="Polysacch_Deacetylase"/>
</dbReference>
<dbReference type="Pfam" id="PF01522">
    <property type="entry name" value="Polysacc_deac_1"/>
    <property type="match status" value="1"/>
</dbReference>
<name>A0A2A2F9A6_9GAMM</name>
<dbReference type="CDD" id="cd10969">
    <property type="entry name" value="CE4_Ecf1_like_5s"/>
    <property type="match status" value="1"/>
</dbReference>
<evidence type="ECO:0000259" key="2">
    <source>
        <dbReference type="PROSITE" id="PS51677"/>
    </source>
</evidence>
<dbReference type="EMBL" id="NSKD01000002">
    <property type="protein sequence ID" value="PAU81209.1"/>
    <property type="molecule type" value="Genomic_DNA"/>
</dbReference>
<protein>
    <recommendedName>
        <fullName evidence="2">NodB homology domain-containing protein</fullName>
    </recommendedName>
</protein>
<sequence length="299" mass="34475">MARITVFMYHHISPTPGPFTVSPDRFRSQIAWLAQSDYRVLTGNDLIRLRRGEERLDKPAVMLTFDDGWLDNWVYAFPVLKAFEIPATWFIVTAWIGEGEQRSFETDGKWQVPAHTKAMQLAADPVARDEVMMRWSELLAAKDSGLIHLENHSHSHGQWWQQSSWQGVKKAFVTDLDDSISVFRTRIGSNPKQFCWPKGQFSHTLTNLVWERGIEVQHSVLRGNNSIKDNSLIRRINVENQAAEWLERQLRFYNIPGVGAGLGSLHGWIQGRRLSRQFQGRIPSHEFSPLWRTKSLAKS</sequence>
<dbReference type="Gene3D" id="3.20.20.370">
    <property type="entry name" value="Glycoside hydrolase/deacetylase"/>
    <property type="match status" value="1"/>
</dbReference>
<comment type="caution">
    <text evidence="3">The sequence shown here is derived from an EMBL/GenBank/DDBJ whole genome shotgun (WGS) entry which is preliminary data.</text>
</comment>
<dbReference type="InterPro" id="IPR011330">
    <property type="entry name" value="Glyco_hydro/deAcase_b/a-brl"/>
</dbReference>
<accession>A0A2A2F9A6</accession>
<gene>
    <name evidence="3" type="ORF">CK501_06520</name>
</gene>